<evidence type="ECO:0008006" key="6">
    <source>
        <dbReference type="Google" id="ProtNLM"/>
    </source>
</evidence>
<name>A0A9W7JJD3_HIBTR</name>
<keyword evidence="5" id="KW-1185">Reference proteome</keyword>
<feature type="coiled-coil region" evidence="1">
    <location>
        <begin position="60"/>
        <end position="87"/>
    </location>
</feature>
<dbReference type="PANTHER" id="PTHR35317:SF27">
    <property type="entry name" value="RETROVIRUS-RELATED POL POLYPROTEIN FROM TRANSPOSON TNT 1-94"/>
    <property type="match status" value="1"/>
</dbReference>
<evidence type="ECO:0000259" key="2">
    <source>
        <dbReference type="Pfam" id="PF07727"/>
    </source>
</evidence>
<dbReference type="SUPFAM" id="SSF56672">
    <property type="entry name" value="DNA/RNA polymerases"/>
    <property type="match status" value="1"/>
</dbReference>
<comment type="caution">
    <text evidence="4">The sequence shown here is derived from an EMBL/GenBank/DDBJ whole genome shotgun (WGS) entry which is preliminary data.</text>
</comment>
<gene>
    <name evidence="4" type="ORF">HRI_005155700</name>
</gene>
<sequence>MASRNFVQPVIPRFDGHYDHWGMLMENFLRSKEYWQAIDPSILETILCKDTSKQIWDSMKKKYEGSAKAKRQQLQTLRTKFENLKMKSGESIAFYFSRVMAITNKMRVFGDKLEDIIIIEKILRSLTPKFNFVVCAIEESKNIDELSLDELQSSLLNVEAEVKRREATTNGTCSSSISEIVNLEEEEEDGDEESSGVQKSCWLEAVNWSIHVLNRSPTFSVQNQTPEEAWAKRSKLDDKGEKCIFLGVCEQSKAYKLYNPITKKIVISRDVVFNEAEYWSHDECKREQRIHVDFEDKDEETRQQVETNDEQIVPEEIPVVGAVERAQRVKKRPAWMQDYVITGIDQYDDPVVHFALFSDCDPLGKDGKMLIVCLYVDDLFYIGNDDAMFEKFKQSMMLEFDMFDLGKMHYFLGIEVRQSSDGIFISQRKYVQDVLMRFQMNECNSVSTPVEFGLKLHKDQEGKKVDITLYKQIVGSLMYLTTTRPDIMHSDGTIDVFYCKSEDQIADIMTKSLKLSMFQKLRKLMGVCSFNDSN</sequence>
<feature type="domain" description="Reverse transcriptase Ty1/copia-type" evidence="2">
    <location>
        <begin position="367"/>
        <end position="451"/>
    </location>
</feature>
<evidence type="ECO:0000256" key="1">
    <source>
        <dbReference type="SAM" id="Coils"/>
    </source>
</evidence>
<dbReference type="AlphaFoldDB" id="A0A9W7JJD3"/>
<dbReference type="InterPro" id="IPR043502">
    <property type="entry name" value="DNA/RNA_pol_sf"/>
</dbReference>
<evidence type="ECO:0000313" key="5">
    <source>
        <dbReference type="Proteomes" id="UP001165190"/>
    </source>
</evidence>
<accession>A0A9W7JJD3</accession>
<evidence type="ECO:0000259" key="3">
    <source>
        <dbReference type="Pfam" id="PF25597"/>
    </source>
</evidence>
<dbReference type="InterPro" id="IPR057670">
    <property type="entry name" value="SH3_retrovirus"/>
</dbReference>
<dbReference type="Pfam" id="PF25597">
    <property type="entry name" value="SH3_retrovirus"/>
    <property type="match status" value="1"/>
</dbReference>
<dbReference type="InterPro" id="IPR013103">
    <property type="entry name" value="RVT_2"/>
</dbReference>
<evidence type="ECO:0000313" key="4">
    <source>
        <dbReference type="EMBL" id="GMJ14865.1"/>
    </source>
</evidence>
<feature type="domain" description="Retroviral polymerase SH3-like" evidence="3">
    <location>
        <begin position="232"/>
        <end position="282"/>
    </location>
</feature>
<protein>
    <recommendedName>
        <fullName evidence="6">Reverse transcriptase Ty1/copia-type domain-containing protein</fullName>
    </recommendedName>
</protein>
<reference evidence="4" key="1">
    <citation type="submission" date="2023-05" db="EMBL/GenBank/DDBJ databases">
        <title>Genome and transcriptome analyses reveal genes involved in the formation of fine ridges on petal epidermal cells in Hibiscus trionum.</title>
        <authorList>
            <person name="Koshimizu S."/>
            <person name="Masuda S."/>
            <person name="Ishii T."/>
            <person name="Shirasu K."/>
            <person name="Hoshino A."/>
            <person name="Arita M."/>
        </authorList>
    </citation>
    <scope>NUCLEOTIDE SEQUENCE</scope>
    <source>
        <strain evidence="4">Hamamatsu line</strain>
    </source>
</reference>
<dbReference type="Proteomes" id="UP001165190">
    <property type="component" value="Unassembled WGS sequence"/>
</dbReference>
<dbReference type="EMBL" id="BSYR01000074">
    <property type="protein sequence ID" value="GMJ14865.1"/>
    <property type="molecule type" value="Genomic_DNA"/>
</dbReference>
<organism evidence="4 5">
    <name type="scientific">Hibiscus trionum</name>
    <name type="common">Flower of an hour</name>
    <dbReference type="NCBI Taxonomy" id="183268"/>
    <lineage>
        <taxon>Eukaryota</taxon>
        <taxon>Viridiplantae</taxon>
        <taxon>Streptophyta</taxon>
        <taxon>Embryophyta</taxon>
        <taxon>Tracheophyta</taxon>
        <taxon>Spermatophyta</taxon>
        <taxon>Magnoliopsida</taxon>
        <taxon>eudicotyledons</taxon>
        <taxon>Gunneridae</taxon>
        <taxon>Pentapetalae</taxon>
        <taxon>rosids</taxon>
        <taxon>malvids</taxon>
        <taxon>Malvales</taxon>
        <taxon>Malvaceae</taxon>
        <taxon>Malvoideae</taxon>
        <taxon>Hibiscus</taxon>
    </lineage>
</organism>
<dbReference type="Pfam" id="PF14223">
    <property type="entry name" value="Retrotran_gag_2"/>
    <property type="match status" value="1"/>
</dbReference>
<dbReference type="PANTHER" id="PTHR35317">
    <property type="entry name" value="OS04G0629600 PROTEIN"/>
    <property type="match status" value="1"/>
</dbReference>
<proteinExistence type="predicted"/>
<dbReference type="Pfam" id="PF07727">
    <property type="entry name" value="RVT_2"/>
    <property type="match status" value="1"/>
</dbReference>
<keyword evidence="1" id="KW-0175">Coiled coil</keyword>